<reference evidence="1" key="1">
    <citation type="journal article" date="2014" name="Int. J. Syst. Evol. Microbiol.">
        <title>Complete genome sequence of Corynebacterium casei LMG S-19264T (=DSM 44701T), isolated from a smear-ripened cheese.</title>
        <authorList>
            <consortium name="US DOE Joint Genome Institute (JGI-PGF)"/>
            <person name="Walter F."/>
            <person name="Albersmeier A."/>
            <person name="Kalinowski J."/>
            <person name="Ruckert C."/>
        </authorList>
    </citation>
    <scope>NUCLEOTIDE SEQUENCE</scope>
    <source>
        <strain evidence="1">CGMCC 1.12997</strain>
    </source>
</reference>
<reference evidence="1" key="2">
    <citation type="submission" date="2020-09" db="EMBL/GenBank/DDBJ databases">
        <authorList>
            <person name="Sun Q."/>
            <person name="Zhou Y."/>
        </authorList>
    </citation>
    <scope>NUCLEOTIDE SEQUENCE</scope>
    <source>
        <strain evidence="1">CGMCC 1.12997</strain>
    </source>
</reference>
<dbReference type="AlphaFoldDB" id="A0A917MBA8"/>
<comment type="caution">
    <text evidence="1">The sequence shown here is derived from an EMBL/GenBank/DDBJ whole genome shotgun (WGS) entry which is preliminary data.</text>
</comment>
<name>A0A917MBA8_9BACT</name>
<dbReference type="EMBL" id="BMGT01000004">
    <property type="protein sequence ID" value="GGG86913.1"/>
    <property type="molecule type" value="Genomic_DNA"/>
</dbReference>
<accession>A0A917MBA8</accession>
<proteinExistence type="predicted"/>
<evidence type="ECO:0000313" key="1">
    <source>
        <dbReference type="EMBL" id="GGG86913.1"/>
    </source>
</evidence>
<dbReference type="RefSeq" id="WP_188555403.1">
    <property type="nucleotide sequence ID" value="NZ_BMGT01000004.1"/>
</dbReference>
<protein>
    <submittedName>
        <fullName evidence="1">Uncharacterized protein</fullName>
    </submittedName>
</protein>
<evidence type="ECO:0000313" key="2">
    <source>
        <dbReference type="Proteomes" id="UP000647241"/>
    </source>
</evidence>
<dbReference type="Proteomes" id="UP000647241">
    <property type="component" value="Unassembled WGS sequence"/>
</dbReference>
<gene>
    <name evidence="1" type="ORF">GCM10011585_33630</name>
</gene>
<keyword evidence="2" id="KW-1185">Reference proteome</keyword>
<sequence length="316" mass="36300">MGINGELLFRLCVTLVERKLVDESLWPASGKIPVVFARNAIQAMIDRTAGEAFKDNLQYVCVVSDTLGSGYFQGASIEAGKLVAMFDLDTAGYLIIGEAMKALDEEEEFLGAGFYIALTRALRRQMLVYDHVTATWYNEQLHEMMIDDDPENRDGYEFPTVEEHTPPSVKIVEQWEDRKIRRFLRRHRNGPHKAWIEKLFTIQQLAHLRTTAVDLGQEYDGPPVPSVLIVFREQDAIQACWDEESPRYNEADNEPTCAVYFRPDDPKEFDGALRTMHIFLKLNIELAGLINMLNTWEEEQHARQRQHRTEPALRAA</sequence>
<organism evidence="1 2">
    <name type="scientific">Edaphobacter dinghuensis</name>
    <dbReference type="NCBI Taxonomy" id="1560005"/>
    <lineage>
        <taxon>Bacteria</taxon>
        <taxon>Pseudomonadati</taxon>
        <taxon>Acidobacteriota</taxon>
        <taxon>Terriglobia</taxon>
        <taxon>Terriglobales</taxon>
        <taxon>Acidobacteriaceae</taxon>
        <taxon>Edaphobacter</taxon>
    </lineage>
</organism>